<accession>A0A151SNU9</accession>
<evidence type="ECO:0000256" key="1">
    <source>
        <dbReference type="ARBA" id="ARBA00022723"/>
    </source>
</evidence>
<keyword evidence="1" id="KW-0479">Metal-binding</keyword>
<dbReference type="PROSITE" id="PS50846">
    <property type="entry name" value="HMA_2"/>
    <property type="match status" value="1"/>
</dbReference>
<dbReference type="Proteomes" id="UP000075243">
    <property type="component" value="Chromosome 11"/>
</dbReference>
<dbReference type="CDD" id="cd00371">
    <property type="entry name" value="HMA"/>
    <property type="match status" value="1"/>
</dbReference>
<proteinExistence type="predicted"/>
<gene>
    <name evidence="3" type="ORF">KK1_002651</name>
</gene>
<dbReference type="Gene3D" id="3.30.70.100">
    <property type="match status" value="1"/>
</dbReference>
<dbReference type="InterPro" id="IPR006121">
    <property type="entry name" value="HMA_dom"/>
</dbReference>
<dbReference type="SUPFAM" id="SSF55008">
    <property type="entry name" value="HMA, heavy metal-associated domain"/>
    <property type="match status" value="1"/>
</dbReference>
<dbReference type="PANTHER" id="PTHR22814:SF287">
    <property type="entry name" value="COPPER TRANSPORT PROTEIN ATX1"/>
    <property type="match status" value="1"/>
</dbReference>
<dbReference type="Gramene" id="C.cajan_02588.t">
    <property type="protein sequence ID" value="C.cajan_02588.t"/>
    <property type="gene ID" value="C.cajan_02588"/>
</dbReference>
<organism evidence="3 4">
    <name type="scientific">Cajanus cajan</name>
    <name type="common">Pigeon pea</name>
    <name type="synonym">Cajanus indicus</name>
    <dbReference type="NCBI Taxonomy" id="3821"/>
    <lineage>
        <taxon>Eukaryota</taxon>
        <taxon>Viridiplantae</taxon>
        <taxon>Streptophyta</taxon>
        <taxon>Embryophyta</taxon>
        <taxon>Tracheophyta</taxon>
        <taxon>Spermatophyta</taxon>
        <taxon>Magnoliopsida</taxon>
        <taxon>eudicotyledons</taxon>
        <taxon>Gunneridae</taxon>
        <taxon>Pentapetalae</taxon>
        <taxon>rosids</taxon>
        <taxon>fabids</taxon>
        <taxon>Fabales</taxon>
        <taxon>Fabaceae</taxon>
        <taxon>Papilionoideae</taxon>
        <taxon>50 kb inversion clade</taxon>
        <taxon>NPAAA clade</taxon>
        <taxon>indigoferoid/millettioid clade</taxon>
        <taxon>Phaseoleae</taxon>
        <taxon>Cajanus</taxon>
    </lineage>
</organism>
<reference evidence="3 4" key="1">
    <citation type="journal article" date="2012" name="Nat. Biotechnol.">
        <title>Draft genome sequence of pigeonpea (Cajanus cajan), an orphan legume crop of resource-poor farmers.</title>
        <authorList>
            <person name="Varshney R.K."/>
            <person name="Chen W."/>
            <person name="Li Y."/>
            <person name="Bharti A.K."/>
            <person name="Saxena R.K."/>
            <person name="Schlueter J.A."/>
            <person name="Donoghue M.T."/>
            <person name="Azam S."/>
            <person name="Fan G."/>
            <person name="Whaley A.M."/>
            <person name="Farmer A.D."/>
            <person name="Sheridan J."/>
            <person name="Iwata A."/>
            <person name="Tuteja R."/>
            <person name="Penmetsa R.V."/>
            <person name="Wu W."/>
            <person name="Upadhyaya H.D."/>
            <person name="Yang S.P."/>
            <person name="Shah T."/>
            <person name="Saxena K.B."/>
            <person name="Michael T."/>
            <person name="McCombie W.R."/>
            <person name="Yang B."/>
            <person name="Zhang G."/>
            <person name="Yang H."/>
            <person name="Wang J."/>
            <person name="Spillane C."/>
            <person name="Cook D.R."/>
            <person name="May G.D."/>
            <person name="Xu X."/>
            <person name="Jackson S.A."/>
        </authorList>
    </citation>
    <scope>NUCLEOTIDE SEQUENCE [LARGE SCALE GENOMIC DNA]</scope>
    <source>
        <strain evidence="4">cv. Asha</strain>
    </source>
</reference>
<dbReference type="STRING" id="3821.A0A151SNU9"/>
<dbReference type="PANTHER" id="PTHR22814">
    <property type="entry name" value="COPPER TRANSPORT PROTEIN ATOX1-RELATED"/>
    <property type="match status" value="1"/>
</dbReference>
<evidence type="ECO:0000313" key="3">
    <source>
        <dbReference type="EMBL" id="KYP56412.1"/>
    </source>
</evidence>
<dbReference type="FunFam" id="3.30.70.100:FF:000042">
    <property type="entry name" value="Copper chaperone for superoxide dismutase"/>
    <property type="match status" value="1"/>
</dbReference>
<sequence length="153" mass="16328">MTFLRSVATTATAVAAIPAAFAFYSHSSSSSLPRSSQSPKSSNKLGLVKTLATPPSALHMAHDLSSQVRHSFLSPKLLNCPLTEYMVDMKCEGCVNSVKNKLQEINGVKSVEVDLSNQVVRILGSTPVKTMTEALEQTGRKARLIGQGVPEGL</sequence>
<protein>
    <submittedName>
        <fullName evidence="3">Copper chaperone for superoxide dismutase</fullName>
    </submittedName>
</protein>
<feature type="domain" description="HMA" evidence="2">
    <location>
        <begin position="80"/>
        <end position="143"/>
    </location>
</feature>
<name>A0A151SNU9_CAJCA</name>
<dbReference type="InterPro" id="IPR036163">
    <property type="entry name" value="HMA_dom_sf"/>
</dbReference>
<dbReference type="Pfam" id="PF00403">
    <property type="entry name" value="HMA"/>
    <property type="match status" value="1"/>
</dbReference>
<dbReference type="GO" id="GO:0046872">
    <property type="term" value="F:metal ion binding"/>
    <property type="evidence" value="ECO:0007669"/>
    <property type="project" value="UniProtKB-KW"/>
</dbReference>
<keyword evidence="4" id="KW-1185">Reference proteome</keyword>
<evidence type="ECO:0000313" key="4">
    <source>
        <dbReference type="Proteomes" id="UP000075243"/>
    </source>
</evidence>
<evidence type="ECO:0000259" key="2">
    <source>
        <dbReference type="PROSITE" id="PS50846"/>
    </source>
</evidence>
<dbReference type="AlphaFoldDB" id="A0A151SNU9"/>
<dbReference type="EMBL" id="CM003613">
    <property type="protein sequence ID" value="KYP56412.1"/>
    <property type="molecule type" value="Genomic_DNA"/>
</dbReference>